<dbReference type="InterPro" id="IPR041698">
    <property type="entry name" value="Methyltransf_25"/>
</dbReference>
<proteinExistence type="predicted"/>
<organism evidence="2 3">
    <name type="scientific">Streptomyces actuosus</name>
    <dbReference type="NCBI Taxonomy" id="1885"/>
    <lineage>
        <taxon>Bacteria</taxon>
        <taxon>Bacillati</taxon>
        <taxon>Actinomycetota</taxon>
        <taxon>Actinomycetes</taxon>
        <taxon>Kitasatosporales</taxon>
        <taxon>Streptomycetaceae</taxon>
        <taxon>Streptomyces</taxon>
    </lineage>
</organism>
<gene>
    <name evidence="2" type="ORF">JS756_03835</name>
</gene>
<evidence type="ECO:0000313" key="3">
    <source>
        <dbReference type="Proteomes" id="UP000788262"/>
    </source>
</evidence>
<dbReference type="CDD" id="cd02440">
    <property type="entry name" value="AdoMet_MTases"/>
    <property type="match status" value="1"/>
</dbReference>
<dbReference type="InterPro" id="IPR029063">
    <property type="entry name" value="SAM-dependent_MTases_sf"/>
</dbReference>
<keyword evidence="3" id="KW-1185">Reference proteome</keyword>
<reference evidence="2 3" key="1">
    <citation type="submission" date="2021-02" db="EMBL/GenBank/DDBJ databases">
        <title>Whole genome sequencing of Streptomyces actuosus VRA1.</title>
        <authorList>
            <person name="Sen G."/>
            <person name="Sen A."/>
        </authorList>
    </citation>
    <scope>NUCLEOTIDE SEQUENCE [LARGE SCALE GENOMIC DNA]</scope>
    <source>
        <strain evidence="2 3">VRA1</strain>
    </source>
</reference>
<dbReference type="GO" id="GO:0032259">
    <property type="term" value="P:methylation"/>
    <property type="evidence" value="ECO:0007669"/>
    <property type="project" value="UniProtKB-KW"/>
</dbReference>
<evidence type="ECO:0000259" key="1">
    <source>
        <dbReference type="Pfam" id="PF13649"/>
    </source>
</evidence>
<evidence type="ECO:0000313" key="2">
    <source>
        <dbReference type="EMBL" id="MBN0043242.1"/>
    </source>
</evidence>
<keyword evidence="2" id="KW-0808">Transferase</keyword>
<protein>
    <submittedName>
        <fullName evidence="2">Class I SAM-dependent methyltransferase</fullName>
    </submittedName>
</protein>
<name>A0ABS2VJF9_STRAS</name>
<dbReference type="GO" id="GO:0008168">
    <property type="term" value="F:methyltransferase activity"/>
    <property type="evidence" value="ECO:0007669"/>
    <property type="project" value="UniProtKB-KW"/>
</dbReference>
<keyword evidence="2" id="KW-0489">Methyltransferase</keyword>
<sequence>MAAVEGPGALPTGIAVDLGCGSSVQARYLAARGWAVTAVDSAPAAPAVARGGGEQQRPRPVEWRVAEVTEHRQVDPHGRLAGTVTLLLDNGCLHGVPAARRPR</sequence>
<dbReference type="Pfam" id="PF13649">
    <property type="entry name" value="Methyltransf_25"/>
    <property type="match status" value="1"/>
</dbReference>
<dbReference type="EMBL" id="JAFFZS010000002">
    <property type="protein sequence ID" value="MBN0043242.1"/>
    <property type="molecule type" value="Genomic_DNA"/>
</dbReference>
<dbReference type="RefSeq" id="WP_205381470.1">
    <property type="nucleotide sequence ID" value="NZ_JAFFZS010000002.1"/>
</dbReference>
<feature type="domain" description="Methyltransferase" evidence="1">
    <location>
        <begin position="16"/>
        <end position="72"/>
    </location>
</feature>
<accession>A0ABS2VJF9</accession>
<dbReference type="Gene3D" id="3.40.50.150">
    <property type="entry name" value="Vaccinia Virus protein VP39"/>
    <property type="match status" value="1"/>
</dbReference>
<dbReference type="Proteomes" id="UP000788262">
    <property type="component" value="Unassembled WGS sequence"/>
</dbReference>
<dbReference type="SUPFAM" id="SSF53335">
    <property type="entry name" value="S-adenosyl-L-methionine-dependent methyltransferases"/>
    <property type="match status" value="1"/>
</dbReference>
<comment type="caution">
    <text evidence="2">The sequence shown here is derived from an EMBL/GenBank/DDBJ whole genome shotgun (WGS) entry which is preliminary data.</text>
</comment>